<keyword evidence="1" id="KW-1133">Transmembrane helix</keyword>
<evidence type="ECO:0000313" key="2">
    <source>
        <dbReference type="EMBL" id="QTE01755.1"/>
    </source>
</evidence>
<feature type="transmembrane region" description="Helical" evidence="1">
    <location>
        <begin position="21"/>
        <end position="39"/>
    </location>
</feature>
<evidence type="ECO:0000256" key="1">
    <source>
        <dbReference type="SAM" id="Phobius"/>
    </source>
</evidence>
<name>A0ABX7TY87_STRCY</name>
<reference evidence="2 3" key="1">
    <citation type="submission" date="2021-03" db="EMBL/GenBank/DDBJ databases">
        <title>Complete genome sequence of Streptomyces cyanogenus S136, producer of anticancer angucycline landomycin A.</title>
        <authorList>
            <person name="Hrab P."/>
            <person name="Ruckert C."/>
            <person name="Busche T."/>
            <person name="Ostash I."/>
            <person name="Kalinowski J."/>
            <person name="Fedorenko V."/>
            <person name="Yushchuk O."/>
            <person name="Ostash B."/>
        </authorList>
    </citation>
    <scope>NUCLEOTIDE SEQUENCE [LARGE SCALE GENOMIC DNA]</scope>
    <source>
        <strain evidence="2 3">S136</strain>
    </source>
</reference>
<dbReference type="Proteomes" id="UP000663908">
    <property type="component" value="Chromosome"/>
</dbReference>
<keyword evidence="1" id="KW-0812">Transmembrane</keyword>
<organism evidence="2 3">
    <name type="scientific">Streptomyces cyanogenus</name>
    <dbReference type="NCBI Taxonomy" id="80860"/>
    <lineage>
        <taxon>Bacteria</taxon>
        <taxon>Bacillati</taxon>
        <taxon>Actinomycetota</taxon>
        <taxon>Actinomycetes</taxon>
        <taxon>Kitasatosporales</taxon>
        <taxon>Streptomycetaceae</taxon>
        <taxon>Streptomyces</taxon>
    </lineage>
</organism>
<keyword evidence="3" id="KW-1185">Reference proteome</keyword>
<accession>A0ABX7TY87</accession>
<sequence length="46" mass="4727">MTTEGMHVSHPRAAHPRTKRSFLLAASAALTVTAALLITPPGGSTT</sequence>
<dbReference type="EMBL" id="CP071839">
    <property type="protein sequence ID" value="QTE01755.1"/>
    <property type="molecule type" value="Genomic_DNA"/>
</dbReference>
<keyword evidence="1" id="KW-0472">Membrane</keyword>
<gene>
    <name evidence="2" type="ORF">S1361_30780</name>
</gene>
<evidence type="ECO:0000313" key="3">
    <source>
        <dbReference type="Proteomes" id="UP000663908"/>
    </source>
</evidence>
<proteinExistence type="predicted"/>
<protein>
    <submittedName>
        <fullName evidence="2">Uncharacterized protein</fullName>
    </submittedName>
</protein>